<feature type="compositionally biased region" description="Polar residues" evidence="1">
    <location>
        <begin position="289"/>
        <end position="300"/>
    </location>
</feature>
<protein>
    <submittedName>
        <fullName evidence="2">Uncharacterized protein</fullName>
    </submittedName>
</protein>
<evidence type="ECO:0000313" key="2">
    <source>
        <dbReference type="EMBL" id="CCD29208.1"/>
    </source>
</evidence>
<sequence>MQPIATELVMMRMRTFIAAYAHSIDAWTLAHRCGAITLTAALALAAGWHFQPVSSAAQLSAQHTAIEALKARIRSAEQFTLPQRALNVSGQPAALPDDAGLLQMFAPALDVKNLKLDAFEPGESVQAPHWRERRVQLRLSGAFGALAECAARLATLPLPVAPVTAQLRTQANRRSLELTLRLIGTRAADPLPSEKTVRSAQASLPDPFLLAGASPQDAPGASLLFIGVLQRGRARAALVQSPAGIRLLHTGDVFEGLKVRRIDDAALFLSDGAAVQRTLALGAPDSARQKSPQPTLGTKP</sequence>
<accession>G2J8W1</accession>
<evidence type="ECO:0000256" key="1">
    <source>
        <dbReference type="SAM" id="MobiDB-lite"/>
    </source>
</evidence>
<dbReference type="Proteomes" id="UP000054051">
    <property type="component" value="Unassembled WGS sequence"/>
</dbReference>
<keyword evidence="3" id="KW-1185">Reference proteome</keyword>
<comment type="caution">
    <text evidence="2">The sequence shown here is derived from an EMBL/GenBank/DDBJ whole genome shotgun (WGS) entry which is preliminary data.</text>
</comment>
<feature type="region of interest" description="Disordered" evidence="1">
    <location>
        <begin position="281"/>
        <end position="300"/>
    </location>
</feature>
<dbReference type="eggNOG" id="ENOG502ZNXV">
    <property type="taxonomic scope" value="Bacteria"/>
</dbReference>
<name>G2J8W1_9BURK</name>
<dbReference type="EMBL" id="CAFB01000038">
    <property type="protein sequence ID" value="CCD29208.1"/>
    <property type="molecule type" value="Genomic_DNA"/>
</dbReference>
<evidence type="ECO:0000313" key="3">
    <source>
        <dbReference type="Proteomes" id="UP000054051"/>
    </source>
</evidence>
<proteinExistence type="predicted"/>
<reference evidence="2 3" key="1">
    <citation type="submission" date="2011-08" db="EMBL/GenBank/DDBJ databases">
        <title>The genome of the obligate endobacterium of an arbuscular mycorrhizal fungus reveals an interphylum network of nutritional interactions.</title>
        <authorList>
            <person name="Ghignone S."/>
            <person name="Salvioli A."/>
            <person name="Anca I."/>
            <person name="Lumini E."/>
            <person name="Ortu G."/>
            <person name="Petiti L."/>
            <person name="Cruveiller S."/>
            <person name="Bianciotto V."/>
            <person name="Piffanelli P."/>
            <person name="Lanfranco L."/>
            <person name="Bonfante P."/>
        </authorList>
    </citation>
    <scope>NUCLEOTIDE SEQUENCE [LARGE SCALE GENOMIC DNA]</scope>
    <source>
        <strain evidence="2 3">BEG34</strain>
    </source>
</reference>
<gene>
    <name evidence="2" type="ORF">CAGGBEG34_210075</name>
</gene>
<organism evidence="2 3">
    <name type="scientific">Candidatus Glomeribacter gigasporarum BEG34</name>
    <dbReference type="NCBI Taxonomy" id="1070319"/>
    <lineage>
        <taxon>Bacteria</taxon>
        <taxon>Pseudomonadati</taxon>
        <taxon>Pseudomonadota</taxon>
        <taxon>Betaproteobacteria</taxon>
        <taxon>Burkholderiales</taxon>
        <taxon>Burkholderiaceae</taxon>
        <taxon>Candidatus Glomeribacter</taxon>
    </lineage>
</organism>
<dbReference type="AlphaFoldDB" id="G2J8W1"/>
<dbReference type="STRING" id="1070319.CAGGBEG34_210075"/>